<dbReference type="SUPFAM" id="SSF53474">
    <property type="entry name" value="alpha/beta-Hydrolases"/>
    <property type="match status" value="1"/>
</dbReference>
<comment type="similarity">
    <text evidence="1">Belongs to the peptidase S10 family.</text>
</comment>
<reference evidence="2 3" key="1">
    <citation type="submission" date="2024-11" db="EMBL/GenBank/DDBJ databases">
        <title>Chromosome-level genome assembly of Eucalyptus globulus Labill. provides insights into its genome evolution.</title>
        <authorList>
            <person name="Li X."/>
        </authorList>
    </citation>
    <scope>NUCLEOTIDE SEQUENCE [LARGE SCALE GENOMIC DNA]</scope>
    <source>
        <strain evidence="2">CL2024</strain>
        <tissue evidence="2">Fresh tender leaves</tissue>
    </source>
</reference>
<dbReference type="Pfam" id="PF00450">
    <property type="entry name" value="Peptidase_S10"/>
    <property type="match status" value="1"/>
</dbReference>
<sequence length="86" mass="9752">EFDIRKECGSNCRDGFSRVETFLNRKEVKYALGVGDIEFKMFREGVFNAMHGDIMKNLTVGIPALLEDGLKVLIYAGAEDLRCNYI</sequence>
<evidence type="ECO:0000313" key="3">
    <source>
        <dbReference type="Proteomes" id="UP001634007"/>
    </source>
</evidence>
<name>A0ABD3IUE5_EUCGL</name>
<dbReference type="InterPro" id="IPR029058">
    <property type="entry name" value="AB_hydrolase_fold"/>
</dbReference>
<comment type="caution">
    <text evidence="2">The sequence shown here is derived from an EMBL/GenBank/DDBJ whole genome shotgun (WGS) entry which is preliminary data.</text>
</comment>
<dbReference type="EMBL" id="JBJKBG010000010">
    <property type="protein sequence ID" value="KAL3718186.1"/>
    <property type="molecule type" value="Genomic_DNA"/>
</dbReference>
<feature type="non-terminal residue" evidence="2">
    <location>
        <position position="1"/>
    </location>
</feature>
<organism evidence="2 3">
    <name type="scientific">Eucalyptus globulus</name>
    <name type="common">Tasmanian blue gum</name>
    <dbReference type="NCBI Taxonomy" id="34317"/>
    <lineage>
        <taxon>Eukaryota</taxon>
        <taxon>Viridiplantae</taxon>
        <taxon>Streptophyta</taxon>
        <taxon>Embryophyta</taxon>
        <taxon>Tracheophyta</taxon>
        <taxon>Spermatophyta</taxon>
        <taxon>Magnoliopsida</taxon>
        <taxon>eudicotyledons</taxon>
        <taxon>Gunneridae</taxon>
        <taxon>Pentapetalae</taxon>
        <taxon>rosids</taxon>
        <taxon>malvids</taxon>
        <taxon>Myrtales</taxon>
        <taxon>Myrtaceae</taxon>
        <taxon>Myrtoideae</taxon>
        <taxon>Eucalypteae</taxon>
        <taxon>Eucalyptus</taxon>
    </lineage>
</organism>
<keyword evidence="3" id="KW-1185">Reference proteome</keyword>
<evidence type="ECO:0000313" key="2">
    <source>
        <dbReference type="EMBL" id="KAL3718186.1"/>
    </source>
</evidence>
<evidence type="ECO:0000256" key="1">
    <source>
        <dbReference type="ARBA" id="ARBA00009431"/>
    </source>
</evidence>
<protein>
    <submittedName>
        <fullName evidence="2">Uncharacterized protein</fullName>
    </submittedName>
</protein>
<feature type="non-terminal residue" evidence="2">
    <location>
        <position position="86"/>
    </location>
</feature>
<proteinExistence type="inferred from homology"/>
<gene>
    <name evidence="2" type="ORF">ACJRO7_003339</name>
</gene>
<dbReference type="AlphaFoldDB" id="A0ABD3IUE5"/>
<accession>A0ABD3IUE5</accession>
<dbReference type="Gene3D" id="3.40.50.1820">
    <property type="entry name" value="alpha/beta hydrolase"/>
    <property type="match status" value="1"/>
</dbReference>
<dbReference type="InterPro" id="IPR001563">
    <property type="entry name" value="Peptidase_S10"/>
</dbReference>
<dbReference type="Proteomes" id="UP001634007">
    <property type="component" value="Unassembled WGS sequence"/>
</dbReference>